<reference evidence="1 2" key="1">
    <citation type="submission" date="2023-05" db="EMBL/GenBank/DDBJ databases">
        <title>Novel species of genus Flectobacillus isolated from stream in China.</title>
        <authorList>
            <person name="Lu H."/>
        </authorList>
    </citation>
    <scope>NUCLEOTIDE SEQUENCE [LARGE SCALE GENOMIC DNA]</scope>
    <source>
        <strain evidence="1 2">DC10W</strain>
    </source>
</reference>
<gene>
    <name evidence="1" type="ORF">QM480_04130</name>
</gene>
<comment type="caution">
    <text evidence="1">The sequence shown here is derived from an EMBL/GenBank/DDBJ whole genome shotgun (WGS) entry which is preliminary data.</text>
</comment>
<keyword evidence="2" id="KW-1185">Reference proteome</keyword>
<dbReference type="Proteomes" id="UP001236569">
    <property type="component" value="Unassembled WGS sequence"/>
</dbReference>
<dbReference type="Gene3D" id="2.160.20.10">
    <property type="entry name" value="Single-stranded right-handed beta-helix, Pectin lyase-like"/>
    <property type="match status" value="1"/>
</dbReference>
<name>A0ABT6YIS6_9BACT</name>
<accession>A0ABT6YIS6</accession>
<dbReference type="InterPro" id="IPR012334">
    <property type="entry name" value="Pectin_lyas_fold"/>
</dbReference>
<sequence>MKILAVENGQTVAKDSTDNIVKNQIKQDLGLDKVSNVPDSQKEVSVPTQNAIAVAINNSENAKPLGVYDASTNTPSLNSTPSNLLKDGDYYDIIVEGPSTFSGINFQTGSLLRKNDRLVKFGTFWYIRPFDSNYVAKGELDFFTKTQLSSSKGDYLEGTANISSDQISVKNGYSGNGTYLIKSFTKNTFGYKTGDKLTFIAIINELSAGSASNKLSFGANRVTNGVTVSNVHQNRVVERISTNIIKIKFDVTVVSENDSKFDIFLQINGLTNSSGEDWVYTWKSLYYQNSSTLFEINRLTFLFEKSLKNESDILSNNGNINTLLLSDYYNKIIEKGTPVGNGGEERFGGKYFEDNAIKVDANNTGSQAYRYFPFNNYQTTFGKKTGDTLKIYALLDVSDSTLLWSASAQITRNNSLNTNALINKKITPIGGDKYIFEGDMLILNSDENSTSFRFYVQISSQNQAVNTDRIIRVISFGIGSSDLRISSLFEIIKQRIQDDYVNKTAFSEAFLLRKTVTLPLTGENLGGAQFRNQNKTIAVPIGQTGHMAYFNYDTLLLFPDFNTRYNLKKLKFQFLLKITGKLNGTLVAFANGITTSANSSFELVKSNSETENYYKVGFEVDVTSSLSTIKPALQLRNATTLYTEELLIDFQEIVYSVVKSNSNTPSLITQFENDIKEQIESTVSKTSVAKTTQLIVRKNGTVGTDCDFAGNRAIQDAIEFCTDATSTKKYEILVYEGIYEANDPAQYNSGGIVTGMVSFIRGRNYVSVRGVDMERCIIRGLLPENLNSGNYQNYQLVYWHSDNGTMENFTVDFGNGRYPIHIDGGRTGCKNFLSNLFRIKVIHRGNKGNALAWTSYHPIGLGTSDGQQLIHKDSMFISKGNALYAHNNRAFDKECGLEYYNCIFETDSNSKIIATIQSMGSGRRDKIRLENCQFQGGYIIDHNNEPFLTANLTETYYDTADFRLYGSGNSPFLYEPALRGIALRIKSKSKGTNSKVRIDPTCSAFDLIIKDNKYIGDYVDYFGVSIQSGYAFRDGDNGLSGFAIGRLDVGEEGITINKNLYVKSLAKRLGDCSTNNKTLTVTIDTLTYNIVFNKNYTGVGVTETMLPAFTNQQIVDEIKAVIGNVADVDLWGVGNDYYPEFTDVLSIQKSTEVIFKGMAVVVDGGLARKAKNTDEKIFGIALDDFLTGGKGRILMKGYIRTDETKRFSTLQENYTVVNKGEQLGISSTDGKLSKLSQRKFFTAIDNGIVAFNL</sequence>
<dbReference type="EMBL" id="JASHID010000002">
    <property type="protein sequence ID" value="MDI9863497.1"/>
    <property type="molecule type" value="Genomic_DNA"/>
</dbReference>
<protein>
    <submittedName>
        <fullName evidence="1">Uncharacterized protein</fullName>
    </submittedName>
</protein>
<organism evidence="1 2">
    <name type="scientific">Flectobacillus longus</name>
    <dbReference type="NCBI Taxonomy" id="2984207"/>
    <lineage>
        <taxon>Bacteria</taxon>
        <taxon>Pseudomonadati</taxon>
        <taxon>Bacteroidota</taxon>
        <taxon>Cytophagia</taxon>
        <taxon>Cytophagales</taxon>
        <taxon>Flectobacillaceae</taxon>
        <taxon>Flectobacillus</taxon>
    </lineage>
</organism>
<evidence type="ECO:0000313" key="2">
    <source>
        <dbReference type="Proteomes" id="UP001236569"/>
    </source>
</evidence>
<evidence type="ECO:0000313" key="1">
    <source>
        <dbReference type="EMBL" id="MDI9863497.1"/>
    </source>
</evidence>
<dbReference type="RefSeq" id="WP_283368791.1">
    <property type="nucleotide sequence ID" value="NZ_JASHID010000002.1"/>
</dbReference>
<proteinExistence type="predicted"/>